<sequence length="48" mass="5813">MKYRLFDTDLHQLFDSSVSPISFSENCKEYIPEYGSIIYTVWDKNRKF</sequence>
<proteinExistence type="predicted"/>
<protein>
    <submittedName>
        <fullName evidence="1">Uncharacterized protein</fullName>
    </submittedName>
</protein>
<organism evidence="1">
    <name type="scientific">uncultured Oceanospirillales bacterium HF4000_21D01</name>
    <dbReference type="NCBI Taxonomy" id="723624"/>
    <lineage>
        <taxon>Bacteria</taxon>
        <taxon>Pseudomonadati</taxon>
        <taxon>Pseudomonadota</taxon>
        <taxon>Gammaproteobacteria</taxon>
        <taxon>Oceanospirillales</taxon>
        <taxon>environmental samples</taxon>
    </lineage>
</organism>
<dbReference type="AlphaFoldDB" id="E7C8C1"/>
<dbReference type="EMBL" id="GU568021">
    <property type="protein sequence ID" value="ADI23695.1"/>
    <property type="molecule type" value="Genomic_DNA"/>
</dbReference>
<name>E7C8C1_9GAMM</name>
<evidence type="ECO:0000313" key="1">
    <source>
        <dbReference type="EMBL" id="ADI23695.1"/>
    </source>
</evidence>
<accession>E7C8C1</accession>
<reference evidence="1" key="1">
    <citation type="submission" date="2010-01" db="EMBL/GenBank/DDBJ databases">
        <title>Genome fragments of uncultured bacteria from the North Pacific subtropical Gyre.</title>
        <authorList>
            <person name="Pham V.D."/>
            <person name="Delong E.F."/>
        </authorList>
    </citation>
    <scope>NUCLEOTIDE SEQUENCE</scope>
</reference>